<evidence type="ECO:0000256" key="7">
    <source>
        <dbReference type="PIRSR" id="PIRSR000027-2"/>
    </source>
</evidence>
<dbReference type="Gene3D" id="1.20.120.10">
    <property type="entry name" value="Cytochrome c/b562"/>
    <property type="match status" value="1"/>
</dbReference>
<keyword evidence="3 6" id="KW-0479">Metal-binding</keyword>
<dbReference type="GO" id="GO:0020037">
    <property type="term" value="F:heme binding"/>
    <property type="evidence" value="ECO:0007669"/>
    <property type="project" value="InterPro"/>
</dbReference>
<dbReference type="GO" id="GO:0042597">
    <property type="term" value="C:periplasmic space"/>
    <property type="evidence" value="ECO:0007669"/>
    <property type="project" value="InterPro"/>
</dbReference>
<feature type="binding site" description="axial binding residue" evidence="6">
    <location>
        <position position="140"/>
    </location>
    <ligand>
        <name>heme c</name>
        <dbReference type="ChEBI" id="CHEBI:61717"/>
    </ligand>
    <ligandPart>
        <name>Fe</name>
        <dbReference type="ChEBI" id="CHEBI:18248"/>
    </ligandPart>
</feature>
<organism evidence="9 10">
    <name type="scientific">Martelella mediterranea</name>
    <dbReference type="NCBI Taxonomy" id="293089"/>
    <lineage>
        <taxon>Bacteria</taxon>
        <taxon>Pseudomonadati</taxon>
        <taxon>Pseudomonadota</taxon>
        <taxon>Alphaproteobacteria</taxon>
        <taxon>Hyphomicrobiales</taxon>
        <taxon>Aurantimonadaceae</taxon>
        <taxon>Martelella</taxon>
    </lineage>
</organism>
<proteinExistence type="predicted"/>
<dbReference type="Pfam" id="PF01322">
    <property type="entry name" value="Cytochrom_C_2"/>
    <property type="match status" value="1"/>
</dbReference>
<evidence type="ECO:0000256" key="2">
    <source>
        <dbReference type="ARBA" id="ARBA00022617"/>
    </source>
</evidence>
<keyword evidence="8" id="KW-0732">Signal</keyword>
<dbReference type="PROSITE" id="PS51009">
    <property type="entry name" value="CYTCII"/>
    <property type="match status" value="1"/>
</dbReference>
<feature type="chain" id="PRO_5021023898" evidence="8">
    <location>
        <begin position="23"/>
        <end position="147"/>
    </location>
</feature>
<dbReference type="EMBL" id="SMAR01000016">
    <property type="protein sequence ID" value="TCT37832.1"/>
    <property type="molecule type" value="Genomic_DNA"/>
</dbReference>
<evidence type="ECO:0000256" key="8">
    <source>
        <dbReference type="SAM" id="SignalP"/>
    </source>
</evidence>
<dbReference type="GO" id="GO:0022900">
    <property type="term" value="P:electron transport chain"/>
    <property type="evidence" value="ECO:0007669"/>
    <property type="project" value="InterPro"/>
</dbReference>
<keyword evidence="1" id="KW-0813">Transport</keyword>
<feature type="signal peptide" evidence="8">
    <location>
        <begin position="1"/>
        <end position="22"/>
    </location>
</feature>
<reference evidence="9 10" key="1">
    <citation type="submission" date="2019-03" db="EMBL/GenBank/DDBJ databases">
        <title>Freshwater and sediment microbial communities from various areas in North America, analyzing microbe dynamics in response to fracking.</title>
        <authorList>
            <person name="Lamendella R."/>
        </authorList>
    </citation>
    <scope>NUCLEOTIDE SEQUENCE [LARGE SCALE GENOMIC DNA]</scope>
    <source>
        <strain evidence="9 10">175.2</strain>
    </source>
</reference>
<dbReference type="GO" id="GO:0009055">
    <property type="term" value="F:electron transfer activity"/>
    <property type="evidence" value="ECO:0007669"/>
    <property type="project" value="InterPro"/>
</dbReference>
<dbReference type="RefSeq" id="WP_245511032.1">
    <property type="nucleotide sequence ID" value="NZ_SMAR01000016.1"/>
</dbReference>
<comment type="PTM">
    <text evidence="7">Binds 1 heme group per subunit.</text>
</comment>
<name>A0A4R3NRJ6_9HYPH</name>
<dbReference type="InterPro" id="IPR012127">
    <property type="entry name" value="Cyt_c_prime"/>
</dbReference>
<evidence type="ECO:0000256" key="6">
    <source>
        <dbReference type="PIRSR" id="PIRSR000027-1"/>
    </source>
</evidence>
<evidence type="ECO:0000256" key="1">
    <source>
        <dbReference type="ARBA" id="ARBA00022448"/>
    </source>
</evidence>
<dbReference type="Proteomes" id="UP000295097">
    <property type="component" value="Unassembled WGS sequence"/>
</dbReference>
<comment type="caution">
    <text evidence="9">The sequence shown here is derived from an EMBL/GenBank/DDBJ whole genome shotgun (WGS) entry which is preliminary data.</text>
</comment>
<feature type="binding site" description="covalent" evidence="7">
    <location>
        <position position="139"/>
    </location>
    <ligand>
        <name>heme c</name>
        <dbReference type="ChEBI" id="CHEBI:61717"/>
    </ligand>
</feature>
<evidence type="ECO:0000256" key="4">
    <source>
        <dbReference type="ARBA" id="ARBA00022982"/>
    </source>
</evidence>
<sequence length="147" mass="15484">MRNKAMIAGFTALCLSAGAVLAQDAPQILRQDDMKQIGRAMGQLGAIAKGQKDYDPVVVEGALSTIATEAKDFTTHFPPDSQSGHDTEASPAIWENMDDFKAHADKLAAEADALLADLPADQAAVGKAMKALGANCGACHELYRVKN</sequence>
<keyword evidence="4" id="KW-0249">Electron transport</keyword>
<gene>
    <name evidence="9" type="ORF">EDC90_101618</name>
</gene>
<keyword evidence="5 6" id="KW-0408">Iron</keyword>
<dbReference type="GO" id="GO:0005506">
    <property type="term" value="F:iron ion binding"/>
    <property type="evidence" value="ECO:0007669"/>
    <property type="project" value="InterPro"/>
</dbReference>
<dbReference type="InterPro" id="IPR015984">
    <property type="entry name" value="Cyt_c_prime_subgr"/>
</dbReference>
<keyword evidence="10" id="KW-1185">Reference proteome</keyword>
<dbReference type="PIRSF" id="PIRSF000027">
    <property type="entry name" value="Cytc_c_prime"/>
    <property type="match status" value="1"/>
</dbReference>
<accession>A0A4R3NRJ6</accession>
<feature type="binding site" description="covalent" evidence="7">
    <location>
        <position position="136"/>
    </location>
    <ligand>
        <name>heme c</name>
        <dbReference type="ChEBI" id="CHEBI:61717"/>
    </ligand>
</feature>
<dbReference type="SUPFAM" id="SSF47175">
    <property type="entry name" value="Cytochromes"/>
    <property type="match status" value="1"/>
</dbReference>
<evidence type="ECO:0000313" key="9">
    <source>
        <dbReference type="EMBL" id="TCT37832.1"/>
    </source>
</evidence>
<evidence type="ECO:0000256" key="3">
    <source>
        <dbReference type="ARBA" id="ARBA00022723"/>
    </source>
</evidence>
<dbReference type="PRINTS" id="PR00608">
    <property type="entry name" value="CYTCHROMECII"/>
</dbReference>
<dbReference type="AlphaFoldDB" id="A0A4R3NRJ6"/>
<dbReference type="InterPro" id="IPR002321">
    <property type="entry name" value="Cyt_c_II"/>
</dbReference>
<evidence type="ECO:0000256" key="5">
    <source>
        <dbReference type="ARBA" id="ARBA00023004"/>
    </source>
</evidence>
<dbReference type="InterPro" id="IPR010980">
    <property type="entry name" value="Cyt_c/b562"/>
</dbReference>
<protein>
    <submittedName>
        <fullName evidence="9">Cytochrome c556</fullName>
    </submittedName>
</protein>
<keyword evidence="2 7" id="KW-0349">Heme</keyword>
<evidence type="ECO:0000313" key="10">
    <source>
        <dbReference type="Proteomes" id="UP000295097"/>
    </source>
</evidence>